<accession>A0ABV4AGX6</accession>
<dbReference type="Proteomes" id="UP001562065">
    <property type="component" value="Unassembled WGS sequence"/>
</dbReference>
<name>A0ABV4AGX6_9GAMM</name>
<reference evidence="2 3" key="1">
    <citation type="submission" date="2024-07" db="EMBL/GenBank/DDBJ databases">
        <authorList>
            <person name="Ren Q."/>
        </authorList>
    </citation>
    <scope>NUCLEOTIDE SEQUENCE [LARGE SCALE GENOMIC DNA]</scope>
    <source>
        <strain evidence="2 3">REN37</strain>
    </source>
</reference>
<dbReference type="EMBL" id="JBGCUO010000001">
    <property type="protein sequence ID" value="MEY1662090.1"/>
    <property type="molecule type" value="Genomic_DNA"/>
</dbReference>
<protein>
    <submittedName>
        <fullName evidence="2">Alpha/beta fold hydrolase</fullName>
    </submittedName>
</protein>
<dbReference type="GO" id="GO:0016787">
    <property type="term" value="F:hydrolase activity"/>
    <property type="evidence" value="ECO:0007669"/>
    <property type="project" value="UniProtKB-KW"/>
</dbReference>
<dbReference type="SUPFAM" id="SSF53474">
    <property type="entry name" value="alpha/beta-Hydrolases"/>
    <property type="match status" value="1"/>
</dbReference>
<dbReference type="Gene3D" id="3.40.50.1820">
    <property type="entry name" value="alpha/beta hydrolase"/>
    <property type="match status" value="1"/>
</dbReference>
<evidence type="ECO:0000259" key="1">
    <source>
        <dbReference type="Pfam" id="PF12697"/>
    </source>
</evidence>
<dbReference type="InterPro" id="IPR029058">
    <property type="entry name" value="AB_hydrolase_fold"/>
</dbReference>
<proteinExistence type="predicted"/>
<keyword evidence="3" id="KW-1185">Reference proteome</keyword>
<evidence type="ECO:0000313" key="3">
    <source>
        <dbReference type="Proteomes" id="UP001562065"/>
    </source>
</evidence>
<dbReference type="Pfam" id="PF12697">
    <property type="entry name" value="Abhydrolase_6"/>
    <property type="match status" value="1"/>
</dbReference>
<dbReference type="RefSeq" id="WP_369455332.1">
    <property type="nucleotide sequence ID" value="NZ_JBGCUO010000001.1"/>
</dbReference>
<evidence type="ECO:0000313" key="2">
    <source>
        <dbReference type="EMBL" id="MEY1662090.1"/>
    </source>
</evidence>
<gene>
    <name evidence="2" type="ORF">AB5I84_08015</name>
</gene>
<keyword evidence="2" id="KW-0378">Hydrolase</keyword>
<sequence length="265" mass="29769">MSSPVTLNFAAANGFCGGSYDTFLAPFRADFDVRVMDRLGHDPAFPVGAGWEHLSRQLEQHLAQLPRPLIGMGHSLGGVLTYLVAQRRPEWFHAVVMLDPPLINGVQGWLMRLGRWLGQVDRMVPSLASERRRRQWPDPQAMQDYFSRRPFFQRFDADCLQDYIASSIEADGQGGCRLRFDPAVEAAVFRHTPTSLERMPRLQVPGLLVSGTESDALFRTGARRHVRRQRMTWAEAPGSHMFVLEQPGPAAAPVLEFLAAYGGRR</sequence>
<dbReference type="InterPro" id="IPR000073">
    <property type="entry name" value="AB_hydrolase_1"/>
</dbReference>
<feature type="domain" description="AB hydrolase-1" evidence="1">
    <location>
        <begin position="17"/>
        <end position="248"/>
    </location>
</feature>
<comment type="caution">
    <text evidence="2">The sequence shown here is derived from an EMBL/GenBank/DDBJ whole genome shotgun (WGS) entry which is preliminary data.</text>
</comment>
<organism evidence="2 3">
    <name type="scientific">Isoalcanivorax beigongshangi</name>
    <dbReference type="NCBI Taxonomy" id="3238810"/>
    <lineage>
        <taxon>Bacteria</taxon>
        <taxon>Pseudomonadati</taxon>
        <taxon>Pseudomonadota</taxon>
        <taxon>Gammaproteobacteria</taxon>
        <taxon>Oceanospirillales</taxon>
        <taxon>Alcanivoracaceae</taxon>
        <taxon>Isoalcanivorax</taxon>
    </lineage>
</organism>